<dbReference type="EMBL" id="JBEHCU010014086">
    <property type="protein sequence ID" value="KAL1373679.1"/>
    <property type="molecule type" value="Genomic_DNA"/>
</dbReference>
<evidence type="ECO:0000313" key="2">
    <source>
        <dbReference type="Proteomes" id="UP001562425"/>
    </source>
</evidence>
<accession>A0ABD1CBG5</accession>
<feature type="non-terminal residue" evidence="1">
    <location>
        <position position="1"/>
    </location>
</feature>
<dbReference type="AlphaFoldDB" id="A0ABD1CBG5"/>
<organism evidence="1 2">
    <name type="scientific">Culex pipiens pipiens</name>
    <name type="common">Northern house mosquito</name>
    <dbReference type="NCBI Taxonomy" id="38569"/>
    <lineage>
        <taxon>Eukaryota</taxon>
        <taxon>Metazoa</taxon>
        <taxon>Ecdysozoa</taxon>
        <taxon>Arthropoda</taxon>
        <taxon>Hexapoda</taxon>
        <taxon>Insecta</taxon>
        <taxon>Pterygota</taxon>
        <taxon>Neoptera</taxon>
        <taxon>Endopterygota</taxon>
        <taxon>Diptera</taxon>
        <taxon>Nematocera</taxon>
        <taxon>Culicoidea</taxon>
        <taxon>Culicidae</taxon>
        <taxon>Culicinae</taxon>
        <taxon>Culicini</taxon>
        <taxon>Culex</taxon>
        <taxon>Culex</taxon>
    </lineage>
</organism>
<keyword evidence="2" id="KW-1185">Reference proteome</keyword>
<sequence length="35" mass="3625">FVPLPASGGQLSIFVPSRPAVVADTLIYPASAARR</sequence>
<protein>
    <submittedName>
        <fullName evidence="1">Uncharacterized protein</fullName>
    </submittedName>
</protein>
<proteinExistence type="predicted"/>
<dbReference type="Proteomes" id="UP001562425">
    <property type="component" value="Unassembled WGS sequence"/>
</dbReference>
<gene>
    <name evidence="1" type="ORF">pipiens_018519</name>
</gene>
<comment type="caution">
    <text evidence="1">The sequence shown here is derived from an EMBL/GenBank/DDBJ whole genome shotgun (WGS) entry which is preliminary data.</text>
</comment>
<reference evidence="1 2" key="1">
    <citation type="submission" date="2024-05" db="EMBL/GenBank/DDBJ databases">
        <title>Culex pipiens pipiens assembly and annotation.</title>
        <authorList>
            <person name="Alout H."/>
            <person name="Durand T."/>
        </authorList>
    </citation>
    <scope>NUCLEOTIDE SEQUENCE [LARGE SCALE GENOMIC DNA]</scope>
    <source>
        <strain evidence="1">HA-2024</strain>
        <tissue evidence="1">Whole body</tissue>
    </source>
</reference>
<evidence type="ECO:0000313" key="1">
    <source>
        <dbReference type="EMBL" id="KAL1373679.1"/>
    </source>
</evidence>
<name>A0ABD1CBG5_CULPP</name>